<dbReference type="EMBL" id="CP159218">
    <property type="protein sequence ID" value="XCG64851.1"/>
    <property type="molecule type" value="Genomic_DNA"/>
</dbReference>
<dbReference type="Pfam" id="PF01047">
    <property type="entry name" value="MarR"/>
    <property type="match status" value="1"/>
</dbReference>
<dbReference type="PROSITE" id="PS50995">
    <property type="entry name" value="HTH_MARR_2"/>
    <property type="match status" value="1"/>
</dbReference>
<feature type="domain" description="HTH marR-type" evidence="2">
    <location>
        <begin position="24"/>
        <end position="154"/>
    </location>
</feature>
<dbReference type="InterPro" id="IPR036388">
    <property type="entry name" value="WH-like_DNA-bd_sf"/>
</dbReference>
<evidence type="ECO:0000313" key="3">
    <source>
        <dbReference type="EMBL" id="XCG64851.1"/>
    </source>
</evidence>
<name>A0AAU8DU93_9ACTN</name>
<organism evidence="3">
    <name type="scientific">Nakamurella sp. A5-74</name>
    <dbReference type="NCBI Taxonomy" id="3158264"/>
    <lineage>
        <taxon>Bacteria</taxon>
        <taxon>Bacillati</taxon>
        <taxon>Actinomycetota</taxon>
        <taxon>Actinomycetes</taxon>
        <taxon>Nakamurellales</taxon>
        <taxon>Nakamurellaceae</taxon>
        <taxon>Nakamurella</taxon>
    </lineage>
</organism>
<dbReference type="CDD" id="cd00090">
    <property type="entry name" value="HTH_ARSR"/>
    <property type="match status" value="1"/>
</dbReference>
<protein>
    <submittedName>
        <fullName evidence="3">MarR family transcriptional regulator</fullName>
    </submittedName>
</protein>
<dbReference type="InterPro" id="IPR039422">
    <property type="entry name" value="MarR/SlyA-like"/>
</dbReference>
<accession>A0AAU8DU93</accession>
<dbReference type="GO" id="GO:0003700">
    <property type="term" value="F:DNA-binding transcription factor activity"/>
    <property type="evidence" value="ECO:0007669"/>
    <property type="project" value="InterPro"/>
</dbReference>
<dbReference type="Gene3D" id="1.10.10.10">
    <property type="entry name" value="Winged helix-like DNA-binding domain superfamily/Winged helix DNA-binding domain"/>
    <property type="match status" value="1"/>
</dbReference>
<dbReference type="InterPro" id="IPR036390">
    <property type="entry name" value="WH_DNA-bd_sf"/>
</dbReference>
<dbReference type="SUPFAM" id="SSF46785">
    <property type="entry name" value="Winged helix' DNA-binding domain"/>
    <property type="match status" value="1"/>
</dbReference>
<evidence type="ECO:0000259" key="2">
    <source>
        <dbReference type="PROSITE" id="PS50995"/>
    </source>
</evidence>
<dbReference type="InterPro" id="IPR011991">
    <property type="entry name" value="ArsR-like_HTH"/>
</dbReference>
<evidence type="ECO:0000256" key="1">
    <source>
        <dbReference type="ARBA" id="ARBA00004496"/>
    </source>
</evidence>
<comment type="subcellular location">
    <subcellularLocation>
        <location evidence="1">Cytoplasm</location>
    </subcellularLocation>
</comment>
<dbReference type="InterPro" id="IPR000835">
    <property type="entry name" value="HTH_MarR-typ"/>
</dbReference>
<dbReference type="AlphaFoldDB" id="A0AAU8DU93"/>
<dbReference type="PANTHER" id="PTHR33164">
    <property type="entry name" value="TRANSCRIPTIONAL REGULATOR, MARR FAMILY"/>
    <property type="match status" value="1"/>
</dbReference>
<dbReference type="PANTHER" id="PTHR33164:SF5">
    <property type="entry name" value="ORGANIC HYDROPEROXIDE RESISTANCE TRANSCRIPTIONAL REGULATOR"/>
    <property type="match status" value="1"/>
</dbReference>
<dbReference type="GO" id="GO:0006950">
    <property type="term" value="P:response to stress"/>
    <property type="evidence" value="ECO:0007669"/>
    <property type="project" value="TreeGrafter"/>
</dbReference>
<dbReference type="GO" id="GO:0005737">
    <property type="term" value="C:cytoplasm"/>
    <property type="evidence" value="ECO:0007669"/>
    <property type="project" value="UniProtKB-SubCell"/>
</dbReference>
<dbReference type="RefSeq" id="WP_353650463.1">
    <property type="nucleotide sequence ID" value="NZ_CP159218.1"/>
</dbReference>
<gene>
    <name evidence="3" type="ORF">ABLG96_05925</name>
</gene>
<reference evidence="3" key="1">
    <citation type="submission" date="2024-05" db="EMBL/GenBank/DDBJ databases">
        <authorList>
            <person name="Cai S.Y."/>
            <person name="Jin L.M."/>
            <person name="Li H.R."/>
        </authorList>
    </citation>
    <scope>NUCLEOTIDE SEQUENCE</scope>
    <source>
        <strain evidence="3">A5-74</strain>
    </source>
</reference>
<proteinExistence type="predicted"/>
<sequence length="173" mass="18585">MHTAPNRSSGPAVDPVATDPLTLDEQVCFAMVVASRALLGVYRPILVPLGLTHPQYLVMLALWQYGPVSVRTLSDQLFLDPPTLSPLLKRLEQAGLLERRRDPADDRQLAVTLTDQGLALRERALEVPGAVMDGLDLDPDALAELRSLLHRVIAGADGRAGVGTGTDGVTRHA</sequence>
<dbReference type="SMART" id="SM00347">
    <property type="entry name" value="HTH_MARR"/>
    <property type="match status" value="1"/>
</dbReference>